<dbReference type="InterPro" id="IPR001757">
    <property type="entry name" value="P_typ_ATPase"/>
</dbReference>
<evidence type="ECO:0000256" key="6">
    <source>
        <dbReference type="ARBA" id="ARBA00022989"/>
    </source>
</evidence>
<keyword evidence="5" id="KW-1278">Translocase</keyword>
<evidence type="ECO:0000313" key="8">
    <source>
        <dbReference type="EMBL" id="QIP17917.1"/>
    </source>
</evidence>
<dbReference type="GO" id="GO:0016887">
    <property type="term" value="F:ATP hydrolysis activity"/>
    <property type="evidence" value="ECO:0007669"/>
    <property type="project" value="InterPro"/>
</dbReference>
<dbReference type="InterPro" id="IPR023299">
    <property type="entry name" value="ATPase_P-typ_cyto_dom_N"/>
</dbReference>
<dbReference type="Proteomes" id="UP000501802">
    <property type="component" value="Chromosome"/>
</dbReference>
<sequence>MGFITAVGSQAESGNIARLVGQAERTATPLETKLDTLSKVLIGNTLGLTTALFVTVGLIRGEATGPLLEPSVALANAAIPEGLSVVVTRALAYGRLRLARHKVLIKRLSAVETLGDSNVIFTDKTGTLTENRIEVFSLHLPSPEQGVYAEVWINLLTHELTFLRGEPTLSETDGFSQLVQLGVLCNNADVTIDTQQSRELGATEICIQIRPCTQ</sequence>
<organism evidence="8 9">
    <name type="scientific">Spirosoma aureum</name>
    <dbReference type="NCBI Taxonomy" id="2692134"/>
    <lineage>
        <taxon>Bacteria</taxon>
        <taxon>Pseudomonadati</taxon>
        <taxon>Bacteroidota</taxon>
        <taxon>Cytophagia</taxon>
        <taxon>Cytophagales</taxon>
        <taxon>Cytophagaceae</taxon>
        <taxon>Spirosoma</taxon>
    </lineage>
</organism>
<dbReference type="GO" id="GO:1902600">
    <property type="term" value="P:proton transmembrane transport"/>
    <property type="evidence" value="ECO:0007669"/>
    <property type="project" value="TreeGrafter"/>
</dbReference>
<accession>A0A6G9AZS1</accession>
<dbReference type="PROSITE" id="PS00154">
    <property type="entry name" value="ATPASE_E1_E2"/>
    <property type="match status" value="1"/>
</dbReference>
<dbReference type="Gene3D" id="3.40.50.1000">
    <property type="entry name" value="HAD superfamily/HAD-like"/>
    <property type="match status" value="1"/>
</dbReference>
<keyword evidence="7" id="KW-0472">Membrane</keyword>
<dbReference type="GO" id="GO:0036376">
    <property type="term" value="P:sodium ion export across plasma membrane"/>
    <property type="evidence" value="ECO:0007669"/>
    <property type="project" value="TreeGrafter"/>
</dbReference>
<keyword evidence="9" id="KW-1185">Reference proteome</keyword>
<evidence type="ECO:0000313" key="9">
    <source>
        <dbReference type="Proteomes" id="UP000501802"/>
    </source>
</evidence>
<evidence type="ECO:0000256" key="3">
    <source>
        <dbReference type="ARBA" id="ARBA00022741"/>
    </source>
</evidence>
<dbReference type="SUPFAM" id="SSF81665">
    <property type="entry name" value="Calcium ATPase, transmembrane domain M"/>
    <property type="match status" value="1"/>
</dbReference>
<dbReference type="Gene3D" id="1.20.1110.10">
    <property type="entry name" value="Calcium-transporting ATPase, transmembrane domain"/>
    <property type="match status" value="1"/>
</dbReference>
<protein>
    <submittedName>
        <fullName evidence="8">HAD-IC family P-type ATPase</fullName>
    </submittedName>
</protein>
<dbReference type="PANTHER" id="PTHR43294">
    <property type="entry name" value="SODIUM/POTASSIUM-TRANSPORTING ATPASE SUBUNIT ALPHA"/>
    <property type="match status" value="1"/>
</dbReference>
<dbReference type="FunFam" id="3.40.50.1000:FF:000001">
    <property type="entry name" value="Phospholipid-transporting ATPase IC"/>
    <property type="match status" value="1"/>
</dbReference>
<dbReference type="InterPro" id="IPR050510">
    <property type="entry name" value="Cation_transp_ATPase_P-type"/>
</dbReference>
<evidence type="ECO:0000256" key="1">
    <source>
        <dbReference type="ARBA" id="ARBA00004141"/>
    </source>
</evidence>
<dbReference type="InterPro" id="IPR023298">
    <property type="entry name" value="ATPase_P-typ_TM_dom_sf"/>
</dbReference>
<dbReference type="InterPro" id="IPR023214">
    <property type="entry name" value="HAD_sf"/>
</dbReference>
<keyword evidence="2" id="KW-0812">Transmembrane</keyword>
<dbReference type="EMBL" id="CP050063">
    <property type="protein sequence ID" value="QIP17917.1"/>
    <property type="molecule type" value="Genomic_DNA"/>
</dbReference>
<gene>
    <name evidence="8" type="ORF">G8759_22055</name>
</gene>
<dbReference type="PANTHER" id="PTHR43294:SF20">
    <property type="entry name" value="P-TYPE ATPASE"/>
    <property type="match status" value="1"/>
</dbReference>
<dbReference type="GO" id="GO:0005391">
    <property type="term" value="F:P-type sodium:potassium-exchanging transporter activity"/>
    <property type="evidence" value="ECO:0007669"/>
    <property type="project" value="TreeGrafter"/>
</dbReference>
<evidence type="ECO:0000256" key="4">
    <source>
        <dbReference type="ARBA" id="ARBA00022840"/>
    </source>
</evidence>
<name>A0A6G9AZS1_9BACT</name>
<dbReference type="Gene3D" id="2.70.150.10">
    <property type="entry name" value="Calcium-transporting ATPase, cytoplasmic transduction domain A"/>
    <property type="match status" value="1"/>
</dbReference>
<dbReference type="GO" id="GO:0030007">
    <property type="term" value="P:intracellular potassium ion homeostasis"/>
    <property type="evidence" value="ECO:0007669"/>
    <property type="project" value="TreeGrafter"/>
</dbReference>
<dbReference type="InterPro" id="IPR018303">
    <property type="entry name" value="ATPase_P-typ_P_site"/>
</dbReference>
<dbReference type="AlphaFoldDB" id="A0A6G9AZS1"/>
<proteinExistence type="predicted"/>
<comment type="subcellular location">
    <subcellularLocation>
        <location evidence="1">Membrane</location>
        <topology evidence="1">Multi-pass membrane protein</topology>
    </subcellularLocation>
</comment>
<evidence type="ECO:0000256" key="2">
    <source>
        <dbReference type="ARBA" id="ARBA00022692"/>
    </source>
</evidence>
<dbReference type="NCBIfam" id="TIGR01494">
    <property type="entry name" value="ATPase_P-type"/>
    <property type="match status" value="1"/>
</dbReference>
<evidence type="ECO:0000256" key="5">
    <source>
        <dbReference type="ARBA" id="ARBA00022967"/>
    </source>
</evidence>
<dbReference type="KEGG" id="spib:G8759_22055"/>
<dbReference type="GO" id="GO:1990573">
    <property type="term" value="P:potassium ion import across plasma membrane"/>
    <property type="evidence" value="ECO:0007669"/>
    <property type="project" value="TreeGrafter"/>
</dbReference>
<keyword evidence="6" id="KW-1133">Transmembrane helix</keyword>
<keyword evidence="4" id="KW-0067">ATP-binding</keyword>
<dbReference type="GO" id="GO:0005524">
    <property type="term" value="F:ATP binding"/>
    <property type="evidence" value="ECO:0007669"/>
    <property type="project" value="UniProtKB-KW"/>
</dbReference>
<keyword evidence="3" id="KW-0547">Nucleotide-binding</keyword>
<dbReference type="Gene3D" id="3.40.1110.10">
    <property type="entry name" value="Calcium-transporting ATPase, cytoplasmic domain N"/>
    <property type="match status" value="1"/>
</dbReference>
<reference evidence="8 9" key="1">
    <citation type="submission" date="2020-03" db="EMBL/GenBank/DDBJ databases">
        <authorList>
            <person name="Kim M.K."/>
        </authorList>
    </citation>
    <scope>NUCLEOTIDE SEQUENCE [LARGE SCALE GENOMIC DNA]</scope>
    <source>
        <strain evidence="8 9">BT328</strain>
    </source>
</reference>
<dbReference type="GO" id="GO:0005886">
    <property type="term" value="C:plasma membrane"/>
    <property type="evidence" value="ECO:0007669"/>
    <property type="project" value="TreeGrafter"/>
</dbReference>
<dbReference type="GO" id="GO:0006883">
    <property type="term" value="P:intracellular sodium ion homeostasis"/>
    <property type="evidence" value="ECO:0007669"/>
    <property type="project" value="TreeGrafter"/>
</dbReference>
<evidence type="ECO:0000256" key="7">
    <source>
        <dbReference type="ARBA" id="ARBA00023136"/>
    </source>
</evidence>